<keyword evidence="2 4" id="KW-0802">TPR repeat</keyword>
<proteinExistence type="evidence at transcript level"/>
<reference evidence="5" key="1">
    <citation type="submission" date="2012-11" db="EMBL/GenBank/DDBJ databases">
        <authorList>
            <person name="Lucero-Rivera Y.E."/>
            <person name="Tovar-Ramirez D."/>
        </authorList>
    </citation>
    <scope>NUCLEOTIDE SEQUENCE</scope>
    <source>
        <tissue evidence="5">Salivary gland</tissue>
    </source>
</reference>
<sequence length="856" mass="97771">KLFNAVVYTSCYWHFARVRYVMSKSAAMELLDKIEWTVVLGRDLSSELEDSHDVAEQDEFLRFLVNCVVRGDYVSVFDDDRTKTLLRVSSYSSCLREITEKCKNYVDSGSRARQLCVLLIGVAALKLFIQCNWMGPAVEVINDIFPNPESDECRRACLKAVEVSGEPPYHLIEQAPFLIIANVLLVSRSEMLRGCCSADWWAWRCAYAHQLVMLDRSQELHSEICDRISKVEKNLPSPDEGEEQRKLRILFCVEAALSYVHYFEVRNSRSYLDSAKSVSNLEFQLTGALGKRTYHQENELPQLLLQVRHKENGDVTTASSERANHFPKNALLRDDTVMNEIKFSASAAADVSLTPEEGCLLLAVCILNKSISAPDALRDEEVMAYIERVLSEPCSWSVQFSALFQRSRLERNNSRRVERSMTQLQCLVDAVKSPEPNAGVRQELFFSVAMPAIWEVEKELGNIFFALGATKSALDVFLKYELWEDVINCYTKIGRRDRAEKVVRKLLEEEETAHLYCLLGDATQDPEHYTKAWEISGHTSARAQRSLGLFYYNKKEFQEAIPYLQKSSELNGIQMNVWFALGYSAMQVENYTLSVKAYKRVVNLDPESFEAWNNMASAYIHMGDKHKAWKVLQEALKCSYDNWRVWENYLLVCMDVGAFEECITSWHRLIDIKGKHSDGKVAKLLVKVVAEEIPDINGKPGSHLRPRLLELLGRVTSGVTNDADIWHSYGSLYQLSSERSSRTTEDTERMLQFFQKSFRCHNQKPNWEKDVAACREHLIRSKDLLDTYISATECLSDKVRKHQLLSSARITVKGTLSIVQNYKVNYSSEILDELTPAMNSLAVKLDEVASLINSLS</sequence>
<dbReference type="InterPro" id="IPR011990">
    <property type="entry name" value="TPR-like_helical_dom_sf"/>
</dbReference>
<protein>
    <submittedName>
        <fullName evidence="5">Uncharacterized protein</fullName>
    </submittedName>
</protein>
<dbReference type="Pfam" id="PF13431">
    <property type="entry name" value="TPR_17"/>
    <property type="match status" value="1"/>
</dbReference>
<dbReference type="InterPro" id="IPR019734">
    <property type="entry name" value="TPR_rpt"/>
</dbReference>
<dbReference type="PROSITE" id="PS50005">
    <property type="entry name" value="TPR"/>
    <property type="match status" value="3"/>
</dbReference>
<dbReference type="EMBL" id="GACK01002454">
    <property type="protein sequence ID" value="JAA62580.1"/>
    <property type="molecule type" value="mRNA"/>
</dbReference>
<dbReference type="PANTHER" id="PTHR16193:SF0">
    <property type="entry name" value="TETRATRICOPEPTIDE REPEAT PROTEIN 27"/>
    <property type="match status" value="1"/>
</dbReference>
<dbReference type="InterPro" id="IPR044244">
    <property type="entry name" value="TTC27/Emw1"/>
</dbReference>
<feature type="repeat" description="TPR" evidence="4">
    <location>
        <begin position="541"/>
        <end position="574"/>
    </location>
</feature>
<dbReference type="Gene3D" id="1.25.40.10">
    <property type="entry name" value="Tetratricopeptide repeat domain"/>
    <property type="match status" value="1"/>
</dbReference>
<evidence type="ECO:0000313" key="5">
    <source>
        <dbReference type="EMBL" id="JAA62580.1"/>
    </source>
</evidence>
<comment type="similarity">
    <text evidence="3">Belongs to the TTC27 family.</text>
</comment>
<reference evidence="5" key="2">
    <citation type="journal article" date="2015" name="J. Proteomics">
        <title>Sexual differences in the sialomes of the zebra tick, Rhipicephalus pulchellus.</title>
        <authorList>
            <person name="Tan A.W."/>
            <person name="Francischetti I.M."/>
            <person name="Slovak M."/>
            <person name="Kini R.M."/>
            <person name="Ribeiro J.M."/>
        </authorList>
    </citation>
    <scope>NUCLEOTIDE SEQUENCE</scope>
    <source>
        <tissue evidence="5">Salivary gland</tissue>
    </source>
</reference>
<evidence type="ECO:0000256" key="2">
    <source>
        <dbReference type="ARBA" id="ARBA00022803"/>
    </source>
</evidence>
<feature type="repeat" description="TPR" evidence="4">
    <location>
        <begin position="609"/>
        <end position="642"/>
    </location>
</feature>
<feature type="non-terminal residue" evidence="5">
    <location>
        <position position="1"/>
    </location>
</feature>
<name>L7MF42_RHIPC</name>
<accession>L7MF42</accession>
<evidence type="ECO:0000256" key="4">
    <source>
        <dbReference type="PROSITE-ProRule" id="PRU00339"/>
    </source>
</evidence>
<keyword evidence="1" id="KW-0677">Repeat</keyword>
<organism evidence="5">
    <name type="scientific">Rhipicephalus pulchellus</name>
    <name type="common">Yellow backed tick</name>
    <name type="synonym">Dermacentor pulchellus</name>
    <dbReference type="NCBI Taxonomy" id="72859"/>
    <lineage>
        <taxon>Eukaryota</taxon>
        <taxon>Metazoa</taxon>
        <taxon>Ecdysozoa</taxon>
        <taxon>Arthropoda</taxon>
        <taxon>Chelicerata</taxon>
        <taxon>Arachnida</taxon>
        <taxon>Acari</taxon>
        <taxon>Parasitiformes</taxon>
        <taxon>Ixodida</taxon>
        <taxon>Ixodoidea</taxon>
        <taxon>Ixodidae</taxon>
        <taxon>Rhipicephalinae</taxon>
        <taxon>Rhipicephalus</taxon>
        <taxon>Rhipicephalus</taxon>
    </lineage>
</organism>
<feature type="repeat" description="TPR" evidence="4">
    <location>
        <begin position="575"/>
        <end position="608"/>
    </location>
</feature>
<dbReference type="Pfam" id="PF13181">
    <property type="entry name" value="TPR_8"/>
    <property type="match status" value="1"/>
</dbReference>
<evidence type="ECO:0000256" key="3">
    <source>
        <dbReference type="ARBA" id="ARBA00024020"/>
    </source>
</evidence>
<dbReference type="PANTHER" id="PTHR16193">
    <property type="entry name" value="TETRATRICOPEPTIDE REPEAT PROTEIN 27"/>
    <property type="match status" value="1"/>
</dbReference>
<evidence type="ECO:0000256" key="1">
    <source>
        <dbReference type="ARBA" id="ARBA00022737"/>
    </source>
</evidence>
<dbReference type="AlphaFoldDB" id="L7MF42"/>
<dbReference type="SUPFAM" id="SSF48452">
    <property type="entry name" value="TPR-like"/>
    <property type="match status" value="2"/>
</dbReference>
<dbReference type="SMART" id="SM00028">
    <property type="entry name" value="TPR"/>
    <property type="match status" value="4"/>
</dbReference>